<dbReference type="SUPFAM" id="SSF53474">
    <property type="entry name" value="alpha/beta-Hydrolases"/>
    <property type="match status" value="1"/>
</dbReference>
<evidence type="ECO:0000259" key="1">
    <source>
        <dbReference type="Pfam" id="PF01738"/>
    </source>
</evidence>
<evidence type="ECO:0000313" key="2">
    <source>
        <dbReference type="EMBL" id="CAJ1946366.1"/>
    </source>
</evidence>
<name>A0AAD2D1C9_9STRA</name>
<protein>
    <recommendedName>
        <fullName evidence="1">Dienelactone hydrolase domain-containing protein</fullName>
    </recommendedName>
</protein>
<dbReference type="Proteomes" id="UP001295423">
    <property type="component" value="Unassembled WGS sequence"/>
</dbReference>
<dbReference type="InterPro" id="IPR002925">
    <property type="entry name" value="Dienelactn_hydro"/>
</dbReference>
<accession>A0AAD2D1C9</accession>
<dbReference type="AlphaFoldDB" id="A0AAD2D1C9"/>
<sequence>MSASSDCCPPGSHQAPILQGDSEAQSKGSLITLGESTPCYYTPAGGGDKEFASSKGIIAYTDVWGFQSRIHSLCDYLAVNGNFHVICVDCFRGETKDDHPDMLAWFQSVPYDPVVAKDTEVCREYLINKLNCDSIGAIGFCWGAWAIGKVFQQDGASIYNAAVAFHPSFKVERLAFGGDDIKLMQGISSPLLLMPGSNDAEYTMPGSSEFQVLLKNGSKSIEFPEVLHGWMTRGDRTDTKIDRAITEALRQALDFLTHNLK</sequence>
<dbReference type="Pfam" id="PF01738">
    <property type="entry name" value="DLH"/>
    <property type="match status" value="1"/>
</dbReference>
<organism evidence="2 3">
    <name type="scientific">Cylindrotheca closterium</name>
    <dbReference type="NCBI Taxonomy" id="2856"/>
    <lineage>
        <taxon>Eukaryota</taxon>
        <taxon>Sar</taxon>
        <taxon>Stramenopiles</taxon>
        <taxon>Ochrophyta</taxon>
        <taxon>Bacillariophyta</taxon>
        <taxon>Bacillariophyceae</taxon>
        <taxon>Bacillariophycidae</taxon>
        <taxon>Bacillariales</taxon>
        <taxon>Bacillariaceae</taxon>
        <taxon>Cylindrotheca</taxon>
    </lineage>
</organism>
<reference evidence="2" key="1">
    <citation type="submission" date="2023-08" db="EMBL/GenBank/DDBJ databases">
        <authorList>
            <person name="Audoor S."/>
            <person name="Bilcke G."/>
        </authorList>
    </citation>
    <scope>NUCLEOTIDE SEQUENCE</scope>
</reference>
<dbReference type="GO" id="GO:0016787">
    <property type="term" value="F:hydrolase activity"/>
    <property type="evidence" value="ECO:0007669"/>
    <property type="project" value="InterPro"/>
</dbReference>
<dbReference type="EMBL" id="CAKOGP040001668">
    <property type="protein sequence ID" value="CAJ1946366.1"/>
    <property type="molecule type" value="Genomic_DNA"/>
</dbReference>
<dbReference type="InterPro" id="IPR029058">
    <property type="entry name" value="AB_hydrolase_fold"/>
</dbReference>
<dbReference type="PANTHER" id="PTHR17630:SF44">
    <property type="entry name" value="PROTEIN AIM2"/>
    <property type="match status" value="1"/>
</dbReference>
<comment type="caution">
    <text evidence="2">The sequence shown here is derived from an EMBL/GenBank/DDBJ whole genome shotgun (WGS) entry which is preliminary data.</text>
</comment>
<evidence type="ECO:0000313" key="3">
    <source>
        <dbReference type="Proteomes" id="UP001295423"/>
    </source>
</evidence>
<dbReference type="PANTHER" id="PTHR17630">
    <property type="entry name" value="DIENELACTONE HYDROLASE"/>
    <property type="match status" value="1"/>
</dbReference>
<dbReference type="Gene3D" id="3.40.50.1820">
    <property type="entry name" value="alpha/beta hydrolase"/>
    <property type="match status" value="1"/>
</dbReference>
<proteinExistence type="predicted"/>
<gene>
    <name evidence="2" type="ORF">CYCCA115_LOCUS10510</name>
</gene>
<feature type="domain" description="Dienelactone hydrolase" evidence="1">
    <location>
        <begin position="53"/>
        <end position="258"/>
    </location>
</feature>
<keyword evidence="3" id="KW-1185">Reference proteome</keyword>